<proteinExistence type="predicted"/>
<name>A0A1G2HGP0_9BACT</name>
<sequence length="74" mass="8624">MSKREIPEKLSEQERKYEALGIVKTPEGEWMPCSYGSGLKSQLEPCWEESKWSIVGDPYCQKHTDEYVQGELNR</sequence>
<dbReference type="AlphaFoldDB" id="A0A1G2HGP0"/>
<accession>A0A1G2HGP0</accession>
<dbReference type="Proteomes" id="UP000176770">
    <property type="component" value="Unassembled WGS sequence"/>
</dbReference>
<evidence type="ECO:0000313" key="2">
    <source>
        <dbReference type="Proteomes" id="UP000176770"/>
    </source>
</evidence>
<gene>
    <name evidence="1" type="ORF">A3F94_00505</name>
</gene>
<dbReference type="STRING" id="1802165.A3F94_00505"/>
<comment type="caution">
    <text evidence="1">The sequence shown here is derived from an EMBL/GenBank/DDBJ whole genome shotgun (WGS) entry which is preliminary data.</text>
</comment>
<reference evidence="1 2" key="1">
    <citation type="journal article" date="2016" name="Nat. Commun.">
        <title>Thousands of microbial genomes shed light on interconnected biogeochemical processes in an aquifer system.</title>
        <authorList>
            <person name="Anantharaman K."/>
            <person name="Brown C.T."/>
            <person name="Hug L.A."/>
            <person name="Sharon I."/>
            <person name="Castelle C.J."/>
            <person name="Probst A.J."/>
            <person name="Thomas B.C."/>
            <person name="Singh A."/>
            <person name="Wilkins M.J."/>
            <person name="Karaoz U."/>
            <person name="Brodie E.L."/>
            <person name="Williams K.H."/>
            <person name="Hubbard S.S."/>
            <person name="Banfield J.F."/>
        </authorList>
    </citation>
    <scope>NUCLEOTIDE SEQUENCE [LARGE SCALE GENOMIC DNA]</scope>
</reference>
<protein>
    <submittedName>
        <fullName evidence="1">Uncharacterized protein</fullName>
    </submittedName>
</protein>
<dbReference type="EMBL" id="MHOK01000023">
    <property type="protein sequence ID" value="OGZ61421.1"/>
    <property type="molecule type" value="Genomic_DNA"/>
</dbReference>
<evidence type="ECO:0000313" key="1">
    <source>
        <dbReference type="EMBL" id="OGZ61421.1"/>
    </source>
</evidence>
<organism evidence="1 2">
    <name type="scientific">Candidatus Spechtbacteria bacterium RIFCSPLOWO2_12_FULL_38_22</name>
    <dbReference type="NCBI Taxonomy" id="1802165"/>
    <lineage>
        <taxon>Bacteria</taxon>
        <taxon>Candidatus Spechtiibacteriota</taxon>
    </lineage>
</organism>